<dbReference type="Proteomes" id="UP000515472">
    <property type="component" value="Chromosome"/>
</dbReference>
<dbReference type="KEGG" id="gbn:GEOBRER4_38870"/>
<reference evidence="1 2" key="1">
    <citation type="submission" date="2020-06" db="EMBL/GenBank/DDBJ databases">
        <title>Interaction of electrochemicaly active bacteria, Geobacter bremensis R4 on different carbon anode.</title>
        <authorList>
            <person name="Meng L."/>
            <person name="Yoshida N."/>
        </authorList>
    </citation>
    <scope>NUCLEOTIDE SEQUENCE [LARGE SCALE GENOMIC DNA]</scope>
    <source>
        <strain evidence="1 2">R4</strain>
    </source>
</reference>
<sequence>MAGSGHRHQPGDVLALFQNLPRFDAQGWVLLFEILDEGLRLGTVGAAYAPEKVEGGGGCGIGGVERSGNEQEQCQAAGKPEAGKAPYAVGEGG</sequence>
<evidence type="ECO:0000313" key="1">
    <source>
        <dbReference type="EMBL" id="BCG49137.1"/>
    </source>
</evidence>
<keyword evidence="2" id="KW-1185">Reference proteome</keyword>
<name>A0A6S6M479_9BACT</name>
<protein>
    <submittedName>
        <fullName evidence="1">Uncharacterized protein</fullName>
    </submittedName>
</protein>
<gene>
    <name evidence="1" type="ORF">GEOBRER4_38870</name>
</gene>
<organism evidence="1 2">
    <name type="scientific">Citrifermentans bremense</name>
    <dbReference type="NCBI Taxonomy" id="60035"/>
    <lineage>
        <taxon>Bacteria</taxon>
        <taxon>Pseudomonadati</taxon>
        <taxon>Thermodesulfobacteriota</taxon>
        <taxon>Desulfuromonadia</taxon>
        <taxon>Geobacterales</taxon>
        <taxon>Geobacteraceae</taxon>
        <taxon>Citrifermentans</taxon>
    </lineage>
</organism>
<dbReference type="AlphaFoldDB" id="A0A6S6M479"/>
<accession>A0A6S6M479</accession>
<dbReference type="EMBL" id="AP023213">
    <property type="protein sequence ID" value="BCG49137.1"/>
    <property type="molecule type" value="Genomic_DNA"/>
</dbReference>
<evidence type="ECO:0000313" key="2">
    <source>
        <dbReference type="Proteomes" id="UP000515472"/>
    </source>
</evidence>
<proteinExistence type="predicted"/>